<feature type="domain" description="VWFC" evidence="9">
    <location>
        <begin position="823"/>
        <end position="887"/>
    </location>
</feature>
<keyword evidence="4" id="KW-0964">Secreted</keyword>
<dbReference type="SUPFAM" id="SSF57603">
    <property type="entry name" value="FnI-like domain"/>
    <property type="match status" value="5"/>
</dbReference>
<feature type="domain" description="VWFC" evidence="9">
    <location>
        <begin position="45"/>
        <end position="121"/>
    </location>
</feature>
<organism evidence="11 12">
    <name type="scientific">Patella caerulea</name>
    <name type="common">Rayed Mediterranean limpet</name>
    <dbReference type="NCBI Taxonomy" id="87958"/>
    <lineage>
        <taxon>Eukaryota</taxon>
        <taxon>Metazoa</taxon>
        <taxon>Spiralia</taxon>
        <taxon>Lophotrochozoa</taxon>
        <taxon>Mollusca</taxon>
        <taxon>Gastropoda</taxon>
        <taxon>Patellogastropoda</taxon>
        <taxon>Patelloidea</taxon>
        <taxon>Patellidae</taxon>
        <taxon>Patella</taxon>
    </lineage>
</organism>
<protein>
    <recommendedName>
        <fullName evidence="13">Chordin</fullName>
    </recommendedName>
</protein>
<dbReference type="PROSITE" id="PS50184">
    <property type="entry name" value="VWFC_2"/>
    <property type="match status" value="5"/>
</dbReference>
<dbReference type="InterPro" id="IPR016353">
    <property type="entry name" value="Chordin"/>
</dbReference>
<feature type="signal peptide" evidence="8">
    <location>
        <begin position="1"/>
        <end position="23"/>
    </location>
</feature>
<dbReference type="SMART" id="SM00754">
    <property type="entry name" value="CHRD"/>
    <property type="match status" value="2"/>
</dbReference>
<evidence type="ECO:0000256" key="6">
    <source>
        <dbReference type="ARBA" id="ARBA00023180"/>
    </source>
</evidence>
<keyword evidence="5" id="KW-0677">Repeat</keyword>
<dbReference type="InterPro" id="IPR052278">
    <property type="entry name" value="Chordin-like_regulators"/>
</dbReference>
<keyword evidence="8" id="KW-0732">Signal</keyword>
<dbReference type="GO" id="GO:0005615">
    <property type="term" value="C:extracellular space"/>
    <property type="evidence" value="ECO:0007669"/>
    <property type="project" value="TreeGrafter"/>
</dbReference>
<feature type="domain" description="CHRD" evidence="10">
    <location>
        <begin position="386"/>
        <end position="513"/>
    </location>
</feature>
<accession>A0AAN8JJN0</accession>
<dbReference type="EMBL" id="JAZGQO010000010">
    <property type="protein sequence ID" value="KAK6177123.1"/>
    <property type="molecule type" value="Genomic_DNA"/>
</dbReference>
<reference evidence="11 12" key="1">
    <citation type="submission" date="2024-01" db="EMBL/GenBank/DDBJ databases">
        <title>The genome of the rayed Mediterranean limpet Patella caerulea (Linnaeus, 1758).</title>
        <authorList>
            <person name="Anh-Thu Weber A."/>
            <person name="Halstead-Nussloch G."/>
        </authorList>
    </citation>
    <scope>NUCLEOTIDE SEQUENCE [LARGE SCALE GENOMIC DNA]</scope>
    <source>
        <strain evidence="11">AATW-2023a</strain>
        <tissue evidence="11">Whole specimen</tissue>
    </source>
</reference>
<dbReference type="AlphaFoldDB" id="A0AAN8JJN0"/>
<feature type="domain" description="CHRD" evidence="10">
    <location>
        <begin position="151"/>
        <end position="270"/>
    </location>
</feature>
<evidence type="ECO:0000256" key="4">
    <source>
        <dbReference type="ARBA" id="ARBA00022525"/>
    </source>
</evidence>
<evidence type="ECO:0000256" key="7">
    <source>
        <dbReference type="PIRNR" id="PIRNR002496"/>
    </source>
</evidence>
<dbReference type="PANTHER" id="PTHR46526:SF1">
    <property type="entry name" value="CHORDIN"/>
    <property type="match status" value="1"/>
</dbReference>
<evidence type="ECO:0000256" key="8">
    <source>
        <dbReference type="SAM" id="SignalP"/>
    </source>
</evidence>
<feature type="chain" id="PRO_5042834094" description="Chordin" evidence="8">
    <location>
        <begin position="24"/>
        <end position="963"/>
    </location>
</feature>
<dbReference type="GO" id="GO:0036122">
    <property type="term" value="F:BMP binding"/>
    <property type="evidence" value="ECO:0007669"/>
    <property type="project" value="TreeGrafter"/>
</dbReference>
<name>A0AAN8JJN0_PATCE</name>
<evidence type="ECO:0000256" key="3">
    <source>
        <dbReference type="ARBA" id="ARBA00022473"/>
    </source>
</evidence>
<keyword evidence="6" id="KW-0325">Glycoprotein</keyword>
<proteinExistence type="inferred from homology"/>
<dbReference type="Pfam" id="PF00093">
    <property type="entry name" value="VWC"/>
    <property type="match status" value="4"/>
</dbReference>
<evidence type="ECO:0008006" key="13">
    <source>
        <dbReference type="Google" id="ProtNLM"/>
    </source>
</evidence>
<dbReference type="InterPro" id="IPR001007">
    <property type="entry name" value="VWF_dom"/>
</dbReference>
<dbReference type="Gene3D" id="6.20.200.20">
    <property type="match status" value="2"/>
</dbReference>
<dbReference type="GO" id="GO:0009953">
    <property type="term" value="P:dorsal/ventral pattern formation"/>
    <property type="evidence" value="ECO:0007669"/>
    <property type="project" value="TreeGrafter"/>
</dbReference>
<evidence type="ECO:0000313" key="12">
    <source>
        <dbReference type="Proteomes" id="UP001347796"/>
    </source>
</evidence>
<evidence type="ECO:0000256" key="1">
    <source>
        <dbReference type="ARBA" id="ARBA00004613"/>
    </source>
</evidence>
<dbReference type="PIRSF" id="PIRSF002496">
    <property type="entry name" value="Chordin"/>
    <property type="match status" value="1"/>
</dbReference>
<dbReference type="InterPro" id="IPR010895">
    <property type="entry name" value="CHRD"/>
</dbReference>
<dbReference type="PROSITE" id="PS01208">
    <property type="entry name" value="VWFC_1"/>
    <property type="match status" value="3"/>
</dbReference>
<dbReference type="Proteomes" id="UP001347796">
    <property type="component" value="Unassembled WGS sequence"/>
</dbReference>
<gene>
    <name evidence="11" type="ORF">SNE40_015289</name>
</gene>
<evidence type="ECO:0000259" key="10">
    <source>
        <dbReference type="PROSITE" id="PS50933"/>
    </source>
</evidence>
<evidence type="ECO:0000256" key="2">
    <source>
        <dbReference type="ARBA" id="ARBA00007156"/>
    </source>
</evidence>
<dbReference type="SMART" id="SM00214">
    <property type="entry name" value="VWC"/>
    <property type="match status" value="5"/>
</dbReference>
<dbReference type="PANTHER" id="PTHR46526">
    <property type="entry name" value="CHORDIN"/>
    <property type="match status" value="1"/>
</dbReference>
<dbReference type="Pfam" id="PF07452">
    <property type="entry name" value="CHRD"/>
    <property type="match status" value="1"/>
</dbReference>
<dbReference type="Gene3D" id="2.10.70.10">
    <property type="entry name" value="Complement Module, domain 1"/>
    <property type="match status" value="1"/>
</dbReference>
<dbReference type="PROSITE" id="PS50933">
    <property type="entry name" value="CHRD"/>
    <property type="match status" value="2"/>
</dbReference>
<keyword evidence="12" id="KW-1185">Reference proteome</keyword>
<evidence type="ECO:0000256" key="5">
    <source>
        <dbReference type="ARBA" id="ARBA00022737"/>
    </source>
</evidence>
<dbReference type="GO" id="GO:0048731">
    <property type="term" value="P:system development"/>
    <property type="evidence" value="ECO:0007669"/>
    <property type="project" value="UniProtKB-ARBA"/>
</dbReference>
<sequence>MSVFSSMDLAVFLLVVSVYVSDAKLRKIPLKPVKENLRGVQPNRPGCILGGKFYDIGEKWTPSILPVGEMFCVKCECIPVERKGIIDMKGQTKCKNIKDLCPRPNCVNPVLPKGKCCKVCPDEVKSFEDKFTLGLSKQVTTMISSDSKRRARTEFVALLVGKNVRRQGVETSAVAAVYLSVISNDEIRYSVRYHKLDRPKFLQITDANGNVLFERPIEKRRNGDKRFCGIWSKIPAAYVQFVRKERLFAVITSSRHSSGLVSGRIMVNRHAKREVFSSVLASPKPAGIGGLLSVIYNPRTHLVDYVITFDGLFPGSSEEYFVTIGKKSKVLHQSTGKADSKTRFIRGSWTLSNKRQSKQLARGRLHLRLTSSNGASVSGDIRPKLTCGVSQAILSSGASLENVKLGSSGSAIFELREKGSIDYKIRLTGLTSKVHRIRLEGAVNKKNRRQIIGSIHKNFKADENSFNGWSNGTFKKMTADNLHLFLTNKMFLNVATTKHRISELRGRVIALPYHQHYSNGAVVPASLSALSSDSFGQAGNAWFSMEIGCSLHYDITITSKGNQNDITISLVSPTDPDTYVTVEKIPSSKLYESRLATGSITEIPEDLFRNLDDGTALLVVIIGKTRLAGNVSVPNTCWQYSQDYDMDILVDEQTSEEVVAANRYKCFYEGSVYENGDSWLPDVNATCNTCSCNKGKIECHALICPVLSCANKVTVEGECCPTCVQETPESSKDIFCKLDGDLRRHRVGSTWHPFLPLMGYAKCVICTCMPGGVSKCERKCPKLDCPKSRRIRLNPTDCCQVCAPEEKKPEAAVKPLQDVDMKGACTFKEQIFANGAKWHPRVMPFGYMKCIDCTCNSGTPVCQRPQCPKLTCSRKIRKQGACCDACADEQPLSEVSEEKKSGSCVFGGKKYDDGQTFQPGSSALSSCALCTCTNGSMKCSMTCPKSCSDPKKKDNPCCKHCGK</sequence>
<feature type="domain" description="VWFC" evidence="9">
    <location>
        <begin position="736"/>
        <end position="803"/>
    </location>
</feature>
<comment type="similarity">
    <text evidence="2 7">Belongs to the chordin family.</text>
</comment>
<evidence type="ECO:0000259" key="9">
    <source>
        <dbReference type="PROSITE" id="PS50184"/>
    </source>
</evidence>
<keyword evidence="3 7" id="KW-0217">Developmental protein</keyword>
<feature type="domain" description="VWFC" evidence="9">
    <location>
        <begin position="902"/>
        <end position="962"/>
    </location>
</feature>
<comment type="subcellular location">
    <subcellularLocation>
        <location evidence="1">Secreted</location>
    </subcellularLocation>
</comment>
<dbReference type="GO" id="GO:0030514">
    <property type="term" value="P:negative regulation of BMP signaling pathway"/>
    <property type="evidence" value="ECO:0007669"/>
    <property type="project" value="TreeGrafter"/>
</dbReference>
<comment type="caution">
    <text evidence="11">The sequence shown here is derived from an EMBL/GenBank/DDBJ whole genome shotgun (WGS) entry which is preliminary data.</text>
</comment>
<evidence type="ECO:0000313" key="11">
    <source>
        <dbReference type="EMBL" id="KAK6177123.1"/>
    </source>
</evidence>
<feature type="domain" description="VWFC" evidence="9">
    <location>
        <begin position="664"/>
        <end position="724"/>
    </location>
</feature>